<feature type="coiled-coil region" evidence="1">
    <location>
        <begin position="438"/>
        <end position="503"/>
    </location>
</feature>
<dbReference type="EMBL" id="MLAK01000628">
    <property type="protein sequence ID" value="OHT09832.1"/>
    <property type="molecule type" value="Genomic_DNA"/>
</dbReference>
<dbReference type="Proteomes" id="UP000179807">
    <property type="component" value="Unassembled WGS sequence"/>
</dbReference>
<feature type="coiled-coil region" evidence="1">
    <location>
        <begin position="312"/>
        <end position="380"/>
    </location>
</feature>
<gene>
    <name evidence="3" type="ORF">TRFO_21113</name>
</gene>
<dbReference type="RefSeq" id="XP_068362968.1">
    <property type="nucleotide sequence ID" value="XM_068501768.1"/>
</dbReference>
<protein>
    <submittedName>
        <fullName evidence="3">Uncharacterized protein</fullName>
    </submittedName>
</protein>
<keyword evidence="4" id="KW-1185">Reference proteome</keyword>
<dbReference type="VEuPathDB" id="TrichDB:TRFO_21113"/>
<dbReference type="AlphaFoldDB" id="A0A1J4KFW2"/>
<name>A0A1J4KFW2_9EUKA</name>
<feature type="compositionally biased region" description="Basic and acidic residues" evidence="2">
    <location>
        <begin position="227"/>
        <end position="239"/>
    </location>
</feature>
<evidence type="ECO:0000313" key="3">
    <source>
        <dbReference type="EMBL" id="OHT09832.1"/>
    </source>
</evidence>
<feature type="compositionally biased region" description="Polar residues" evidence="2">
    <location>
        <begin position="167"/>
        <end position="184"/>
    </location>
</feature>
<accession>A0A1J4KFW2</accession>
<keyword evidence="1" id="KW-0175">Coiled coil</keyword>
<feature type="compositionally biased region" description="Low complexity" evidence="2">
    <location>
        <begin position="130"/>
        <end position="145"/>
    </location>
</feature>
<feature type="compositionally biased region" description="Basic and acidic residues" evidence="2">
    <location>
        <begin position="146"/>
        <end position="166"/>
    </location>
</feature>
<sequence length="583" mass="68213">MDESIKDSILQEFHSRVAPLIEGTSIFINDSSFTEREKQSLNRIYQSFSTSAKFVESTISENQSFDDILQAGVDMENVFTHFVNRLNSFLKKHSEYSEFPILITKIQSRIHRAVKFLAKTFYQIQDNQNQNHESQNQNHESQNQNHEWKGKKPNLERISEPKHENANSEINSQNDKQNNQSENMPQKKHRRRKTSPNDVTNHYEASFDDSSPSKAIKSPKKSLNKTGEAEENQKTEKTKSPKKINNKNDNLSNSFQNSNELIQNESNTDHSTTLSHQRAILNIVTSKNVKGIDSQTMNESPISFNKQVTPEIKNAQNELNLCTQRVNSLLERYNKLKEQQKYWTETQVTAKIDNVDDEILKLLTNQAQILNSRIKSLDNANNLISFQIDEKNHISNQKARILKNQENDIYKQVDDFVEKTKETRMEKSNLDKRFFDLNLKIHEMKKDLKKDKKEVEERMNKIAEMIEMSGNLKTSNSELQKKLNFYDTESNSLQEKINSMKKKNADPFNELYQELQDSEIELYKSQQEYQELVQTKIPDLNYQLSKITKEVSHLGLMNKKEQEEAEIVRLEILKNQLEELFMF</sequence>
<feature type="region of interest" description="Disordered" evidence="2">
    <location>
        <begin position="130"/>
        <end position="255"/>
    </location>
</feature>
<evidence type="ECO:0000313" key="4">
    <source>
        <dbReference type="Proteomes" id="UP000179807"/>
    </source>
</evidence>
<proteinExistence type="predicted"/>
<reference evidence="3" key="1">
    <citation type="submission" date="2016-10" db="EMBL/GenBank/DDBJ databases">
        <authorList>
            <person name="Benchimol M."/>
            <person name="Almeida L.G."/>
            <person name="Vasconcelos A.T."/>
            <person name="Perreira-Neves A."/>
            <person name="Rosa I.A."/>
            <person name="Tasca T."/>
            <person name="Bogo M.R."/>
            <person name="de Souza W."/>
        </authorList>
    </citation>
    <scope>NUCLEOTIDE SEQUENCE [LARGE SCALE GENOMIC DNA]</scope>
    <source>
        <strain evidence="3">K</strain>
    </source>
</reference>
<evidence type="ECO:0000256" key="2">
    <source>
        <dbReference type="SAM" id="MobiDB-lite"/>
    </source>
</evidence>
<evidence type="ECO:0000256" key="1">
    <source>
        <dbReference type="SAM" id="Coils"/>
    </source>
</evidence>
<dbReference type="GeneID" id="94836472"/>
<organism evidence="3 4">
    <name type="scientific">Tritrichomonas foetus</name>
    <dbReference type="NCBI Taxonomy" id="1144522"/>
    <lineage>
        <taxon>Eukaryota</taxon>
        <taxon>Metamonada</taxon>
        <taxon>Parabasalia</taxon>
        <taxon>Tritrichomonadida</taxon>
        <taxon>Tritrichomonadidae</taxon>
        <taxon>Tritrichomonas</taxon>
    </lineage>
</organism>
<comment type="caution">
    <text evidence="3">The sequence shown here is derived from an EMBL/GenBank/DDBJ whole genome shotgun (WGS) entry which is preliminary data.</text>
</comment>